<reference evidence="6 7" key="1">
    <citation type="journal article" date="2023" name="Nat. Commun.">
        <title>Origin of minicircular mitochondrial genomes in red algae.</title>
        <authorList>
            <person name="Lee Y."/>
            <person name="Cho C.H."/>
            <person name="Lee Y.M."/>
            <person name="Park S.I."/>
            <person name="Yang J.H."/>
            <person name="West J.A."/>
            <person name="Bhattacharya D."/>
            <person name="Yoon H.S."/>
        </authorList>
    </citation>
    <scope>NUCLEOTIDE SEQUENCE [LARGE SCALE GENOMIC DNA]</scope>
    <source>
        <strain evidence="6 7">CCMP1338</strain>
        <tissue evidence="6">Whole cell</tissue>
    </source>
</reference>
<gene>
    <name evidence="6" type="ORF">NDN08_006605</name>
</gene>
<accession>A0AAV8UM16</accession>
<dbReference type="Gene3D" id="2.60.270.50">
    <property type="match status" value="1"/>
</dbReference>
<keyword evidence="2" id="KW-0813">Transport</keyword>
<dbReference type="Gene3D" id="1.10.8.10">
    <property type="entry name" value="DNA helicase RuvA subunit, C-terminal domain"/>
    <property type="match status" value="1"/>
</dbReference>
<dbReference type="GO" id="GO:0045053">
    <property type="term" value="P:protein retention in Golgi apparatus"/>
    <property type="evidence" value="ECO:0007669"/>
    <property type="project" value="TreeGrafter"/>
</dbReference>
<feature type="domain" description="UBA" evidence="5">
    <location>
        <begin position="3141"/>
        <end position="3181"/>
    </location>
</feature>
<dbReference type="Proteomes" id="UP001157974">
    <property type="component" value="Unassembled WGS sequence"/>
</dbReference>
<dbReference type="SMART" id="SM00165">
    <property type="entry name" value="UBA"/>
    <property type="match status" value="1"/>
</dbReference>
<feature type="region of interest" description="Disordered" evidence="4">
    <location>
        <begin position="735"/>
        <end position="756"/>
    </location>
</feature>
<dbReference type="InterPro" id="IPR009543">
    <property type="entry name" value="VPS13_VAB"/>
</dbReference>
<comment type="similarity">
    <text evidence="1">Belongs to the VPS13 family.</text>
</comment>
<dbReference type="InterPro" id="IPR015940">
    <property type="entry name" value="UBA"/>
</dbReference>
<protein>
    <recommendedName>
        <fullName evidence="5">UBA domain-containing protein</fullName>
    </recommendedName>
</protein>
<keyword evidence="3" id="KW-0445">Lipid transport</keyword>
<evidence type="ECO:0000256" key="2">
    <source>
        <dbReference type="ARBA" id="ARBA00022448"/>
    </source>
</evidence>
<dbReference type="InterPro" id="IPR026847">
    <property type="entry name" value="VPS13"/>
</dbReference>
<dbReference type="CDD" id="cd14270">
    <property type="entry name" value="UBA"/>
    <property type="match status" value="1"/>
</dbReference>
<dbReference type="PANTHER" id="PTHR16166:SF93">
    <property type="entry name" value="INTERMEMBRANE LIPID TRANSFER PROTEIN VPS13"/>
    <property type="match status" value="1"/>
</dbReference>
<dbReference type="Pfam" id="PF00627">
    <property type="entry name" value="UBA"/>
    <property type="match status" value="1"/>
</dbReference>
<evidence type="ECO:0000313" key="6">
    <source>
        <dbReference type="EMBL" id="KAJ8902197.1"/>
    </source>
</evidence>
<evidence type="ECO:0000256" key="4">
    <source>
        <dbReference type="SAM" id="MobiDB-lite"/>
    </source>
</evidence>
<dbReference type="GO" id="GO:0006869">
    <property type="term" value="P:lipid transport"/>
    <property type="evidence" value="ECO:0007669"/>
    <property type="project" value="UniProtKB-KW"/>
</dbReference>
<evidence type="ECO:0000256" key="1">
    <source>
        <dbReference type="ARBA" id="ARBA00006545"/>
    </source>
</evidence>
<dbReference type="SUPFAM" id="SSF46934">
    <property type="entry name" value="UBA-like"/>
    <property type="match status" value="1"/>
</dbReference>
<keyword evidence="7" id="KW-1185">Reference proteome</keyword>
<evidence type="ECO:0000313" key="7">
    <source>
        <dbReference type="Proteomes" id="UP001157974"/>
    </source>
</evidence>
<organism evidence="6 7">
    <name type="scientific">Rhodosorus marinus</name>
    <dbReference type="NCBI Taxonomy" id="101924"/>
    <lineage>
        <taxon>Eukaryota</taxon>
        <taxon>Rhodophyta</taxon>
        <taxon>Stylonematophyceae</taxon>
        <taxon>Stylonematales</taxon>
        <taxon>Stylonemataceae</taxon>
        <taxon>Rhodosorus</taxon>
    </lineage>
</organism>
<name>A0AAV8UM16_9RHOD</name>
<dbReference type="GO" id="GO:0006623">
    <property type="term" value="P:protein targeting to vacuole"/>
    <property type="evidence" value="ECO:0007669"/>
    <property type="project" value="TreeGrafter"/>
</dbReference>
<dbReference type="Pfam" id="PF25036">
    <property type="entry name" value="VPS13_VAB"/>
    <property type="match status" value="1"/>
</dbReference>
<proteinExistence type="inferred from homology"/>
<dbReference type="InterPro" id="IPR026854">
    <property type="entry name" value="VPS13_N"/>
</dbReference>
<dbReference type="Pfam" id="PF12624">
    <property type="entry name" value="VPS13_N"/>
    <property type="match status" value="1"/>
</dbReference>
<dbReference type="PROSITE" id="PS50030">
    <property type="entry name" value="UBA"/>
    <property type="match status" value="1"/>
</dbReference>
<dbReference type="InterPro" id="IPR009060">
    <property type="entry name" value="UBA-like_sf"/>
</dbReference>
<dbReference type="EMBL" id="JAMWBK010000009">
    <property type="protein sequence ID" value="KAJ8902197.1"/>
    <property type="molecule type" value="Genomic_DNA"/>
</dbReference>
<dbReference type="PANTHER" id="PTHR16166">
    <property type="entry name" value="VACUOLAR PROTEIN SORTING-ASSOCIATED PROTEIN VPS13"/>
    <property type="match status" value="1"/>
</dbReference>
<sequence length="3186" mass="353382">MFESLISDVLERVLGQYVEGITRDKVSVGVWQGALKLRALKLKPEALSVLILSSLGKDSPFEVKDGLVDSVTVEVPWKAIRSQPVKIELVGLTAHVVLNTGVDANQIHERAKKVKEIRLMTDDAYRAVAKSSETVSSTQQASTWSSWLGVDDLTSSVLQNIQVEMKHVNLNLQHSDSIFSLGLRSIKILSTDSSWEEKFLSETGLPFSYKLTSISDLSISYRKQTETSSERPDDIEDVLEPLTFDTKLTVLRGGAESRDVPAVFMQIALPEVVISLSREEYGALLGITSDLALFNKKLRAGEKSAGRAYWSAVLEKISAGFMKRHRERHALQPDVLRERLDKLKSYIEARKEYVIAEMKEAKPSTQVLATLKNLELDLSTDDVLLFRDIASTDLERKSSVPAGGGSKDDVNIRVHFRLLGGHFAIRERTGPSHVEQSISVIAFRDLSLTFDSFDNSRFDLALYLQHFEMRGGNKMGLLVRRRTPQKEGSVFLLHERDNWGSSVSEELRRIREQRMLKLEEDIGAILMLRLSKNEKELSLVLELAGLDVGVDGIGGALVSSVKFWKPPRGTKSGLLLEQLGETTLASLEYFRVQVNESLFVKRTTLMFDVHVQAPKFILMSSADEEPTASSSSLEIDLGMLEVKSTCFGSNRSRHELSMTRMSVSVAGQETESEAILPPTSFIVYITLPASGEEVILLEGKIPLMHLSMSRPAYKSMLRLSRSWSPENASLDAFSASSFSTTSSTKPSELPPDETKEAQAVEKVSLKASFLLEAAKVELLETNGQPAILLVSDGLSIHLRKGPSELSGDFVMKRISCTGGQDMIFSGGALSSDDTGTDEGDEEYFFRAETSFDPVMKHYRVLLRAESLRILLIPRVISGVVEFLKPDDLSGTDVADNRLSLPAEAMRKIPSAISGAQPVFQEFSSSISVDYNFRNFEIVGALFDDTPFAEVRSTEFMARSTLSKEKEADFRASVQTFHLRDLLANQESLREIVSYAHRDSEEGSDLLSVTYDKQAKKTLARFFMPRPRLVLLGSFWKQLKSFPSSLVSTPEATTEQENEVETEDDVDVELQPVPFEFEVVFEEVYAVLPRTSRCATEGLRLLYEKISITNAKDVDDSRTVEVVKMSVRGVHGDVFFLERPGQEPSHAKFLRMENENITTVASTWIESDEIEGKEYGYQVVSDISESVKVSFSEAQYTVFVLSVLDNAAEVYHRSADVDTTSKMRAGSSTPMSVLLRVSNLELALFKGVSPSQKNSLMSFIATNFNLRSFTSSSGKYNTYVTALNCRIQDLRKDHFAAEKFIVDRRPRLGGHLGGADSEEQMLDLYYSNMQKGTPTFRATLACSRMLLVPPLMKELGKLTAVGDVYLETSEDPRVYDFEGIGLDIKFRGASLGVCSCRNATDRDALLVSGDFDFEAILNADKGIDDASIKLQVDSIEASYNVLSSDTSVRLVSPFSTQLTLRSSHLKATVSGLRCCLDVRDMPVVAGCLNRLSEFSSDSEETETGNQSSKVDPRALVTASEFSFADSRLLVTEMMSHGACIPCVEIRNENCVVVNSKAQQSSKLSADVRARIYERDSSRWVPVLEPWVLECEFRSFQSEKRVYLSSPMLMNLNISPGVIGTATAVKRAYQSANEIIMSSPMIGDDLNAWLRRPSIAAFVLRNKSGMPLEASLVLFGSTKKRLWSAPLDGVCEVEVHLPFDDDLSEEVASSEGSHGRMRWEFSSPNYSTVNVPLQEGAKHPFALYPIDRSAREQMGDVADQALLLWEVSSKNGVPVATLKSDLTFTNNFAIPMDVKVGDEDQGEVLFIEPEHSISIPCLRTNQPVYVRPSRTELVRMREYDWSVAISKAHFTRSEGQRLLKEFSLLLTEAAYHGDRMYVQVKAEIPATDCVNITLRPTLVLESRLPRSFLYAFIHEKDGMLTSGTIAPTESVNLYGLRSDLRSVRLSVTYDNSASGFQDATYSLSIGSGTDPNALLSTSLEHFDGVKLVVYARLYIENRSDMNFFLQEGFTFSPLPAHSFDEREPTVIIVNAKRPTLAVGRPVPENFWTLPMNAEDMTKPCEIPASPLSLLVHSRPSQLYDKSVELVIMNSMWMDNRSGFRLEYSGSLPDTSGIVETGRVVPLRLGKSRKNVRVRLRPCDGSWGWSYPVPFNPIGELPMLFRQMEFPDVYIARLQISKTTWGARVLIVKPEDLEHPPFVVHNACESKYIVSFRQRGTHVSTDCRLRSGEFIRYAWDIPDNKEYRTLLLNVADFSDTDGASIELNIQKPQTRVLTSRNDQQFIVSVFSKDATMLVQVSQAQASETEYRRDLHLNSRESSAIPVVDWDETFSRRSSIGADPGDNLGPISVPRITRPETLDDAPISKLENTLCDLLKRTDIDSPSNSPILPASMPTVVSDGLGGHELARTSSSEESPNLSVRVSIFSVGISIISGEPQELLYITLVKAQAHYALLQRREIMALSVANAQIDTQLSSKKWPVLLHFPPNVAQSSTPVVQLSSIRNFASQTDILRFRGLFLSIQKFKLFADEHIALKLVRVLEEYSSQISDVRSRASLEWELIHSANVTRVQIDKLLINPLDVTLSFSTSRAVPVKTSLRYRLLLRPIVSVFGNVENNKLKFESIDLEGVFDTTSHLNTLLVKYYANSFAKQRLRFASSSKLLGDPAGLFETVSAETNHVFFSPAEGSKSEDFLVKVGEVSGGFAAGFLGSVKGFTSAVSEGVSELTDDEFYRQRELILRGNNEIVLPSTGFYRGAMNLGHGIQSGLTDLVAEPWQGAMEGGVGGFAEGLSRGVTSAITKPLVGGMDMIALPVAGYMNLITVPGHIGPDPKVIAPVRPRRLFASNGNLQPYNWRKSIGQALFEYVSSDATLKSNGYLVGWTELSDDVARADTNYLANLWGVFSGFLYKGTNPLQSTGMKGLWYKKRLAIVLSDALLFLTFTGDRLWTSPLTDIESVQTSDYDQRKVLIRVPSNPSLSAEVNCVSNEARENLLLYLSMADRRFAAGGINPSPGALEADEDSVGSWEDMAVSPTYPDLSMQIVIVNETSKTFSLAKDMLSEGEWTVEPPTTVKSWDACTFEARNVSKDIRGMLEFGSDGDKGSLVLRFSNKFPHPCESSLEAPSDIVHSFDQVDSEQSLMTIMLTERSCEDRSAEVVEQLQSMGFDQDVAQDALARANGDIGAAVEILTALNVAET</sequence>
<feature type="compositionally biased region" description="Low complexity" evidence="4">
    <location>
        <begin position="735"/>
        <end position="744"/>
    </location>
</feature>
<evidence type="ECO:0000259" key="5">
    <source>
        <dbReference type="PROSITE" id="PS50030"/>
    </source>
</evidence>
<evidence type="ECO:0000256" key="3">
    <source>
        <dbReference type="ARBA" id="ARBA00023055"/>
    </source>
</evidence>
<comment type="caution">
    <text evidence="6">The sequence shown here is derived from an EMBL/GenBank/DDBJ whole genome shotgun (WGS) entry which is preliminary data.</text>
</comment>